<comment type="pathway">
    <text evidence="1">Lipid metabolism; fatty acid biosynthesis.</text>
</comment>
<evidence type="ECO:0000256" key="6">
    <source>
        <dbReference type="ARBA" id="ARBA00022832"/>
    </source>
</evidence>
<evidence type="ECO:0000256" key="9">
    <source>
        <dbReference type="ARBA" id="ARBA00052419"/>
    </source>
</evidence>
<dbReference type="FunFam" id="3.40.47.10:FF:000004">
    <property type="entry name" value="3-oxoacyl-[acyl-carrier-protein] synthase 3"/>
    <property type="match status" value="1"/>
</dbReference>
<evidence type="ECO:0000256" key="1">
    <source>
        <dbReference type="ARBA" id="ARBA00005194"/>
    </source>
</evidence>
<dbReference type="EC" id="2.3.1.180" evidence="3"/>
<dbReference type="PANTHER" id="PTHR43091">
    <property type="entry name" value="3-OXOACYL-[ACYL-CARRIER-PROTEIN] SYNTHASE"/>
    <property type="match status" value="1"/>
</dbReference>
<keyword evidence="4" id="KW-0444">Lipid biosynthesis</keyword>
<evidence type="ECO:0000256" key="8">
    <source>
        <dbReference type="ARBA" id="ARBA00023160"/>
    </source>
</evidence>
<dbReference type="InterPro" id="IPR013751">
    <property type="entry name" value="ACP_syn_III_N"/>
</dbReference>
<keyword evidence="8" id="KW-0275">Fatty acid biosynthesis</keyword>
<dbReference type="HAMAP" id="MF_01815">
    <property type="entry name" value="FabH"/>
    <property type="match status" value="1"/>
</dbReference>
<evidence type="ECO:0000256" key="7">
    <source>
        <dbReference type="ARBA" id="ARBA00023098"/>
    </source>
</evidence>
<keyword evidence="6" id="KW-0276">Fatty acid metabolism</keyword>
<dbReference type="CDD" id="cd00830">
    <property type="entry name" value="KAS_III"/>
    <property type="match status" value="1"/>
</dbReference>
<evidence type="ECO:0000256" key="4">
    <source>
        <dbReference type="ARBA" id="ARBA00022516"/>
    </source>
</evidence>
<evidence type="ECO:0000256" key="5">
    <source>
        <dbReference type="ARBA" id="ARBA00022679"/>
    </source>
</evidence>
<sequence length="402" mass="41706">MAMLLGLVPVVGSARVTSHCSPLKRTPTSASSRLRWIRHGCGHGYAAGAKRGDAVIVAAAFTPAGAKIAGVGMAVPTQYLTNEDLSKLVETNDEWIRSRTGIGKRHVISGDESLTSLAADASKKALEMAGINAEDLDLILLATSSPDDIFGSACTVQAAIGAKGALAFDVTAACSGFVVGMVNGVHFIRGGEYKNVLVIGADVLSRYVDWRDRGTCILFGDGCGAMVLTATEKVEDCCLLGFDMHSDGVGNHHLTAKFFNEAGEGGGGGVSSKPDAVEGAASGRGAFCNISMNGQDVFKFAVRAVPDTVSKSLVRAELEASDIDHLVLHQANQRIIDGAAKKLGLSKDKVVSNIEKYGNTSAGSVPIALAEAVEEGRIKKGDVVATAGFGAGLTWASAILRW</sequence>
<evidence type="ECO:0000313" key="13">
    <source>
        <dbReference type="EMBL" id="CAD8722922.1"/>
    </source>
</evidence>
<dbReference type="Pfam" id="PF08545">
    <property type="entry name" value="ACP_syn_III"/>
    <property type="match status" value="1"/>
</dbReference>
<dbReference type="GO" id="GO:0006633">
    <property type="term" value="P:fatty acid biosynthetic process"/>
    <property type="evidence" value="ECO:0007669"/>
    <property type="project" value="UniProtKB-KW"/>
</dbReference>
<evidence type="ECO:0000259" key="11">
    <source>
        <dbReference type="Pfam" id="PF08541"/>
    </source>
</evidence>
<dbReference type="EMBL" id="HBFC01037226">
    <property type="protein sequence ID" value="CAD8722922.1"/>
    <property type="molecule type" value="Transcribed_RNA"/>
</dbReference>
<dbReference type="NCBIfam" id="TIGR00747">
    <property type="entry name" value="fabH"/>
    <property type="match status" value="1"/>
</dbReference>
<evidence type="ECO:0000256" key="10">
    <source>
        <dbReference type="ARBA" id="ARBA00057449"/>
    </source>
</evidence>
<name>A0A7S0XHJ6_9CHLO</name>
<dbReference type="PANTHER" id="PTHR43091:SF1">
    <property type="entry name" value="BETA-KETOACYL-[ACYL-CARRIER-PROTEIN] SYNTHASE III, CHLOROPLASTIC"/>
    <property type="match status" value="1"/>
</dbReference>
<evidence type="ECO:0000256" key="2">
    <source>
        <dbReference type="ARBA" id="ARBA00008642"/>
    </source>
</evidence>
<reference evidence="13" key="1">
    <citation type="submission" date="2021-01" db="EMBL/GenBank/DDBJ databases">
        <authorList>
            <person name="Corre E."/>
            <person name="Pelletier E."/>
            <person name="Niang G."/>
            <person name="Scheremetjew M."/>
            <person name="Finn R."/>
            <person name="Kale V."/>
            <person name="Holt S."/>
            <person name="Cochrane G."/>
            <person name="Meng A."/>
            <person name="Brown T."/>
            <person name="Cohen L."/>
        </authorList>
    </citation>
    <scope>NUCLEOTIDE SEQUENCE</scope>
    <source>
        <strain evidence="13">SL-175</strain>
    </source>
</reference>
<dbReference type="SUPFAM" id="SSF53901">
    <property type="entry name" value="Thiolase-like"/>
    <property type="match status" value="1"/>
</dbReference>
<dbReference type="AlphaFoldDB" id="A0A7S0XHJ6"/>
<proteinExistence type="inferred from homology"/>
<gene>
    <name evidence="13" type="ORF">MANT1106_LOCUS22138</name>
</gene>
<feature type="domain" description="Beta-ketoacyl-[acyl-carrier-protein] synthase III C-terminal" evidence="11">
    <location>
        <begin position="314"/>
        <end position="402"/>
    </location>
</feature>
<comment type="similarity">
    <text evidence="2">Belongs to the thiolase-like superfamily. FabH family.</text>
</comment>
<dbReference type="InterPro" id="IPR016039">
    <property type="entry name" value="Thiolase-like"/>
</dbReference>
<dbReference type="GO" id="GO:0033818">
    <property type="term" value="F:beta-ketoacyl-acyl-carrier-protein synthase III activity"/>
    <property type="evidence" value="ECO:0007669"/>
    <property type="project" value="UniProtKB-EC"/>
</dbReference>
<keyword evidence="7" id="KW-0443">Lipid metabolism</keyword>
<comment type="catalytic activity">
    <reaction evidence="9">
        <text>malonyl-[ACP] + acetyl-CoA + H(+) = 3-oxobutanoyl-[ACP] + CO2 + CoA</text>
        <dbReference type="Rhea" id="RHEA:12080"/>
        <dbReference type="Rhea" id="RHEA-COMP:9623"/>
        <dbReference type="Rhea" id="RHEA-COMP:9625"/>
        <dbReference type="ChEBI" id="CHEBI:15378"/>
        <dbReference type="ChEBI" id="CHEBI:16526"/>
        <dbReference type="ChEBI" id="CHEBI:57287"/>
        <dbReference type="ChEBI" id="CHEBI:57288"/>
        <dbReference type="ChEBI" id="CHEBI:78449"/>
        <dbReference type="ChEBI" id="CHEBI:78450"/>
        <dbReference type="EC" id="2.3.1.180"/>
    </reaction>
</comment>
<evidence type="ECO:0000256" key="3">
    <source>
        <dbReference type="ARBA" id="ARBA00012333"/>
    </source>
</evidence>
<evidence type="ECO:0000259" key="12">
    <source>
        <dbReference type="Pfam" id="PF08545"/>
    </source>
</evidence>
<comment type="function">
    <text evidence="10">Catalyzes the condensation reaction of fatty acid synthesis by the addition to an acyl acceptor of two carbons from malonyl-ACP. KAS III catalyzes the first condensation reaction which initiates fatty acid synthesis and may therefore play a role in governing the total rate of fatty acid production. Possesses both acetoacetyl-ACP synthase and acetyl transacylase activities.</text>
</comment>
<dbReference type="InterPro" id="IPR013747">
    <property type="entry name" value="ACP_syn_III_C"/>
</dbReference>
<keyword evidence="5" id="KW-0808">Transferase</keyword>
<dbReference type="NCBIfam" id="NF006829">
    <property type="entry name" value="PRK09352.1"/>
    <property type="match status" value="1"/>
</dbReference>
<feature type="domain" description="Beta-ketoacyl-[acyl-carrier-protein] synthase III N-terminal" evidence="12">
    <location>
        <begin position="168"/>
        <end position="248"/>
    </location>
</feature>
<dbReference type="InterPro" id="IPR004655">
    <property type="entry name" value="FabH"/>
</dbReference>
<organism evidence="13">
    <name type="scientific">Mantoniella antarctica</name>
    <dbReference type="NCBI Taxonomy" id="81844"/>
    <lineage>
        <taxon>Eukaryota</taxon>
        <taxon>Viridiplantae</taxon>
        <taxon>Chlorophyta</taxon>
        <taxon>Mamiellophyceae</taxon>
        <taxon>Mamiellales</taxon>
        <taxon>Mamiellaceae</taxon>
        <taxon>Mantoniella</taxon>
    </lineage>
</organism>
<protein>
    <recommendedName>
        <fullName evidence="3">beta-ketoacyl-[acyl-carrier-protein] synthase III</fullName>
        <ecNumber evidence="3">2.3.1.180</ecNumber>
    </recommendedName>
</protein>
<dbReference type="GO" id="GO:0004315">
    <property type="term" value="F:3-oxoacyl-[acyl-carrier-protein] synthase activity"/>
    <property type="evidence" value="ECO:0007669"/>
    <property type="project" value="InterPro"/>
</dbReference>
<accession>A0A7S0XHJ6</accession>
<dbReference type="Pfam" id="PF08541">
    <property type="entry name" value="ACP_syn_III_C"/>
    <property type="match status" value="1"/>
</dbReference>
<dbReference type="Gene3D" id="3.40.47.10">
    <property type="match status" value="1"/>
</dbReference>